<dbReference type="GO" id="GO:0003700">
    <property type="term" value="F:DNA-binding transcription factor activity"/>
    <property type="evidence" value="ECO:0007669"/>
    <property type="project" value="TreeGrafter"/>
</dbReference>
<reference evidence="5 6" key="1">
    <citation type="submission" date="2019-07" db="EMBL/GenBank/DDBJ databases">
        <title>New species of Amycolatopsis and Streptomyces.</title>
        <authorList>
            <person name="Duangmal K."/>
            <person name="Teo W.F.A."/>
            <person name="Lipun K."/>
        </authorList>
    </citation>
    <scope>NUCLEOTIDE SEQUENCE [LARGE SCALE GENOMIC DNA]</scope>
    <source>
        <strain evidence="5 6">NBRC 109810</strain>
    </source>
</reference>
<dbReference type="PROSITE" id="PS00356">
    <property type="entry name" value="HTH_LACI_1"/>
    <property type="match status" value="1"/>
</dbReference>
<dbReference type="SUPFAM" id="SSF53822">
    <property type="entry name" value="Periplasmic binding protein-like I"/>
    <property type="match status" value="1"/>
</dbReference>
<keyword evidence="1" id="KW-0805">Transcription regulation</keyword>
<comment type="caution">
    <text evidence="5">The sequence shown here is derived from an EMBL/GenBank/DDBJ whole genome shotgun (WGS) entry which is preliminary data.</text>
</comment>
<dbReference type="CDD" id="cd01392">
    <property type="entry name" value="HTH_LacI"/>
    <property type="match status" value="1"/>
</dbReference>
<dbReference type="RefSeq" id="WP_162467908.1">
    <property type="nucleotide sequence ID" value="NZ_VJZD01000001.1"/>
</dbReference>
<dbReference type="GO" id="GO:0000976">
    <property type="term" value="F:transcription cis-regulatory region binding"/>
    <property type="evidence" value="ECO:0007669"/>
    <property type="project" value="TreeGrafter"/>
</dbReference>
<dbReference type="InterPro" id="IPR028082">
    <property type="entry name" value="Peripla_BP_I"/>
</dbReference>
<dbReference type="InterPro" id="IPR000843">
    <property type="entry name" value="HTH_LacI"/>
</dbReference>
<evidence type="ECO:0000313" key="6">
    <source>
        <dbReference type="Proteomes" id="UP000325849"/>
    </source>
</evidence>
<dbReference type="EMBL" id="VJZD01000001">
    <property type="protein sequence ID" value="MPY29839.1"/>
    <property type="molecule type" value="Genomic_DNA"/>
</dbReference>
<dbReference type="Gene3D" id="3.40.50.2300">
    <property type="match status" value="2"/>
</dbReference>
<proteinExistence type="predicted"/>
<organism evidence="5 6">
    <name type="scientific">Streptomyces adustus</name>
    <dbReference type="NCBI Taxonomy" id="1609272"/>
    <lineage>
        <taxon>Bacteria</taxon>
        <taxon>Bacillati</taxon>
        <taxon>Actinomycetota</taxon>
        <taxon>Actinomycetes</taxon>
        <taxon>Kitasatosporales</taxon>
        <taxon>Streptomycetaceae</taxon>
        <taxon>Streptomyces</taxon>
    </lineage>
</organism>
<evidence type="ECO:0000313" key="5">
    <source>
        <dbReference type="EMBL" id="MPY29839.1"/>
    </source>
</evidence>
<gene>
    <name evidence="5" type="ORF">FNH09_00335</name>
</gene>
<keyword evidence="6" id="KW-1185">Reference proteome</keyword>
<evidence type="ECO:0000256" key="3">
    <source>
        <dbReference type="ARBA" id="ARBA00023163"/>
    </source>
</evidence>
<dbReference type="InterPro" id="IPR010982">
    <property type="entry name" value="Lambda_DNA-bd_dom_sf"/>
</dbReference>
<evidence type="ECO:0000256" key="1">
    <source>
        <dbReference type="ARBA" id="ARBA00023015"/>
    </source>
</evidence>
<accession>A0A5N8V420</accession>
<evidence type="ECO:0000259" key="4">
    <source>
        <dbReference type="PROSITE" id="PS50932"/>
    </source>
</evidence>
<evidence type="ECO:0000256" key="2">
    <source>
        <dbReference type="ARBA" id="ARBA00023125"/>
    </source>
</evidence>
<name>A0A5N8V420_9ACTN</name>
<keyword evidence="2" id="KW-0238">DNA-binding</keyword>
<dbReference type="CDD" id="cd06267">
    <property type="entry name" value="PBP1_LacI_sugar_binding-like"/>
    <property type="match status" value="1"/>
</dbReference>
<dbReference type="AlphaFoldDB" id="A0A5N8V420"/>
<feature type="domain" description="HTH lacI-type" evidence="4">
    <location>
        <begin position="9"/>
        <end position="63"/>
    </location>
</feature>
<dbReference type="PROSITE" id="PS50932">
    <property type="entry name" value="HTH_LACI_2"/>
    <property type="match status" value="1"/>
</dbReference>
<protein>
    <submittedName>
        <fullName evidence="5">LacI family transcriptional regulator</fullName>
    </submittedName>
</protein>
<dbReference type="Pfam" id="PF00356">
    <property type="entry name" value="LacI"/>
    <property type="match status" value="1"/>
</dbReference>
<keyword evidence="3" id="KW-0804">Transcription</keyword>
<dbReference type="Pfam" id="PF13377">
    <property type="entry name" value="Peripla_BP_3"/>
    <property type="match status" value="1"/>
</dbReference>
<dbReference type="SUPFAM" id="SSF47413">
    <property type="entry name" value="lambda repressor-like DNA-binding domains"/>
    <property type="match status" value="1"/>
</dbReference>
<dbReference type="SMART" id="SM00354">
    <property type="entry name" value="HTH_LACI"/>
    <property type="match status" value="1"/>
</dbReference>
<dbReference type="InterPro" id="IPR046335">
    <property type="entry name" value="LacI/GalR-like_sensor"/>
</dbReference>
<dbReference type="PANTHER" id="PTHR30146:SF109">
    <property type="entry name" value="HTH-TYPE TRANSCRIPTIONAL REGULATOR GALS"/>
    <property type="match status" value="1"/>
</dbReference>
<sequence length="340" mass="36284">MAGRRRQAVTIQDVARAAGVSRAAVSKVIRDAAGVSPAMRARVNAAIEELNYRPSVAARALRGASYTLGLEVPHLGNRFLTQIVDGALAALEGTRYQTIIAPADGREGYGAIEALADRQVDGIVVVSPRVDASWLERLAGSVPVVMLGRHHRSVHYDTVVGDDLAGTGQVMDYLLGLGHRSIVHLTEDFAVTTPGSGVPHALRLQGYEEAMTAAGLKDRIRVVRTGQTEEHARATVDELLDTRPWPTAVFAGHDQLALGALAALVERDALGEISLIGYDNTDLAAHPAISLSSVDQHGTEMGRRAIAMLLERIAGRDEAQHHVITPSLTVRRSSGPPPTR</sequence>
<dbReference type="Proteomes" id="UP000325849">
    <property type="component" value="Unassembled WGS sequence"/>
</dbReference>
<dbReference type="Gene3D" id="1.10.260.40">
    <property type="entry name" value="lambda repressor-like DNA-binding domains"/>
    <property type="match status" value="1"/>
</dbReference>
<dbReference type="PANTHER" id="PTHR30146">
    <property type="entry name" value="LACI-RELATED TRANSCRIPTIONAL REPRESSOR"/>
    <property type="match status" value="1"/>
</dbReference>